<organism evidence="2 3">
    <name type="scientific">Streptomyces subrutilus</name>
    <dbReference type="NCBI Taxonomy" id="36818"/>
    <lineage>
        <taxon>Bacteria</taxon>
        <taxon>Bacillati</taxon>
        <taxon>Actinomycetota</taxon>
        <taxon>Actinomycetes</taxon>
        <taxon>Kitasatosporales</taxon>
        <taxon>Streptomycetaceae</taxon>
        <taxon>Streptomyces</taxon>
    </lineage>
</organism>
<reference evidence="2" key="2">
    <citation type="submission" date="2020-09" db="EMBL/GenBank/DDBJ databases">
        <authorList>
            <person name="Sun Q."/>
            <person name="Ohkuma M."/>
        </authorList>
    </citation>
    <scope>NUCLEOTIDE SEQUENCE</scope>
    <source>
        <strain evidence="2">JCM 4834</strain>
    </source>
</reference>
<feature type="region of interest" description="Disordered" evidence="1">
    <location>
        <begin position="1"/>
        <end position="52"/>
    </location>
</feature>
<proteinExistence type="predicted"/>
<protein>
    <submittedName>
        <fullName evidence="2">Uncharacterized protein</fullName>
    </submittedName>
</protein>
<accession>A0A918QQQ4</accession>
<dbReference type="Proteomes" id="UP000634660">
    <property type="component" value="Unassembled WGS sequence"/>
</dbReference>
<dbReference type="EMBL" id="BMVX01000008">
    <property type="protein sequence ID" value="GGZ64157.1"/>
    <property type="molecule type" value="Genomic_DNA"/>
</dbReference>
<comment type="caution">
    <text evidence="2">The sequence shown here is derived from an EMBL/GenBank/DDBJ whole genome shotgun (WGS) entry which is preliminary data.</text>
</comment>
<sequence>MKWQDATAPPAAPGPAPPGRGRVQTVRTTLDLSRIAPQATGRTPAGPVRGPFMPLRGTFIPLGEPVALPGPARTPLPNVGPGAAGSRPPSPPARRLRLGS</sequence>
<evidence type="ECO:0000256" key="1">
    <source>
        <dbReference type="SAM" id="MobiDB-lite"/>
    </source>
</evidence>
<feature type="region of interest" description="Disordered" evidence="1">
    <location>
        <begin position="64"/>
        <end position="100"/>
    </location>
</feature>
<gene>
    <name evidence="2" type="ORF">GCM10010371_24570</name>
</gene>
<evidence type="ECO:0000313" key="3">
    <source>
        <dbReference type="Proteomes" id="UP000634660"/>
    </source>
</evidence>
<reference evidence="2" key="1">
    <citation type="journal article" date="2014" name="Int. J. Syst. Evol. Microbiol.">
        <title>Complete genome sequence of Corynebacterium casei LMG S-19264T (=DSM 44701T), isolated from a smear-ripened cheese.</title>
        <authorList>
            <consortium name="US DOE Joint Genome Institute (JGI-PGF)"/>
            <person name="Walter F."/>
            <person name="Albersmeier A."/>
            <person name="Kalinowski J."/>
            <person name="Ruckert C."/>
        </authorList>
    </citation>
    <scope>NUCLEOTIDE SEQUENCE</scope>
    <source>
        <strain evidence="2">JCM 4834</strain>
    </source>
</reference>
<name>A0A918QQQ4_9ACTN</name>
<evidence type="ECO:0000313" key="2">
    <source>
        <dbReference type="EMBL" id="GGZ64157.1"/>
    </source>
</evidence>
<dbReference type="AlphaFoldDB" id="A0A918QQQ4"/>